<dbReference type="Proteomes" id="UP001206821">
    <property type="component" value="Unassembled WGS sequence"/>
</dbReference>
<feature type="coiled-coil region" evidence="1">
    <location>
        <begin position="380"/>
        <end position="460"/>
    </location>
</feature>
<comment type="caution">
    <text evidence="3">The sequence shown here is derived from an EMBL/GenBank/DDBJ whole genome shotgun (WGS) entry which is preliminary data.</text>
</comment>
<dbReference type="InterPro" id="IPR050194">
    <property type="entry name" value="Glycosyltransferase_grp1"/>
</dbReference>
<dbReference type="EC" id="2.4.-.-" evidence="3"/>
<organism evidence="3 4">
    <name type="scientific">Exiguobacterium alkaliphilum</name>
    <dbReference type="NCBI Taxonomy" id="1428684"/>
    <lineage>
        <taxon>Bacteria</taxon>
        <taxon>Bacillati</taxon>
        <taxon>Bacillota</taxon>
        <taxon>Bacilli</taxon>
        <taxon>Bacillales</taxon>
        <taxon>Bacillales Family XII. Incertae Sedis</taxon>
        <taxon>Exiguobacterium</taxon>
    </lineage>
</organism>
<dbReference type="PANTHER" id="PTHR45947:SF3">
    <property type="entry name" value="SULFOQUINOVOSYL TRANSFERASE SQD2"/>
    <property type="match status" value="1"/>
</dbReference>
<gene>
    <name evidence="3" type="ORF">NQG31_07490</name>
</gene>
<dbReference type="EMBL" id="JANIEK010000024">
    <property type="protein sequence ID" value="MCT4795384.1"/>
    <property type="molecule type" value="Genomic_DNA"/>
</dbReference>
<dbReference type="PANTHER" id="PTHR45947">
    <property type="entry name" value="SULFOQUINOVOSYL TRANSFERASE SQD2"/>
    <property type="match status" value="1"/>
</dbReference>
<evidence type="ECO:0000259" key="2">
    <source>
        <dbReference type="Pfam" id="PF13439"/>
    </source>
</evidence>
<evidence type="ECO:0000313" key="3">
    <source>
        <dbReference type="EMBL" id="MCT4795384.1"/>
    </source>
</evidence>
<dbReference type="Pfam" id="PF13692">
    <property type="entry name" value="Glyco_trans_1_4"/>
    <property type="match status" value="1"/>
</dbReference>
<dbReference type="InterPro" id="IPR028098">
    <property type="entry name" value="Glyco_trans_4-like_N"/>
</dbReference>
<evidence type="ECO:0000256" key="1">
    <source>
        <dbReference type="SAM" id="Coils"/>
    </source>
</evidence>
<keyword evidence="3" id="KW-0808">Transferase</keyword>
<keyword evidence="4" id="KW-1185">Reference proteome</keyword>
<dbReference type="GO" id="GO:0016757">
    <property type="term" value="F:glycosyltransferase activity"/>
    <property type="evidence" value="ECO:0007669"/>
    <property type="project" value="UniProtKB-KW"/>
</dbReference>
<keyword evidence="1" id="KW-0175">Coiled coil</keyword>
<dbReference type="Pfam" id="PF13439">
    <property type="entry name" value="Glyco_transf_4"/>
    <property type="match status" value="1"/>
</dbReference>
<feature type="domain" description="Glycosyltransferase subfamily 4-like N-terminal" evidence="2">
    <location>
        <begin position="13"/>
        <end position="154"/>
    </location>
</feature>
<dbReference type="RefSeq" id="WP_034817856.1">
    <property type="nucleotide sequence ID" value="NZ_JANIEK010000024.1"/>
</dbReference>
<accession>A0ABT2KZD7</accession>
<name>A0ABT2KZD7_9BACL</name>
<evidence type="ECO:0000313" key="4">
    <source>
        <dbReference type="Proteomes" id="UP001206821"/>
    </source>
</evidence>
<dbReference type="CDD" id="cd03801">
    <property type="entry name" value="GT4_PimA-like"/>
    <property type="match status" value="1"/>
</dbReference>
<dbReference type="Gene3D" id="3.40.50.2000">
    <property type="entry name" value="Glycogen Phosphorylase B"/>
    <property type="match status" value="2"/>
</dbReference>
<protein>
    <submittedName>
        <fullName evidence="3">Glycosyltransferase</fullName>
        <ecNumber evidence="3">2.4.-.-</ecNumber>
    </submittedName>
</protein>
<proteinExistence type="predicted"/>
<keyword evidence="3" id="KW-0328">Glycosyltransferase</keyword>
<reference evidence="3 4" key="1">
    <citation type="submission" date="2022-07" db="EMBL/GenBank/DDBJ databases">
        <title>Genomic and pangenome structural analysis of the polyextremophile Exiguobacterium.</title>
        <authorList>
            <person name="Shen L."/>
        </authorList>
    </citation>
    <scope>NUCLEOTIDE SEQUENCE [LARGE SCALE GENOMIC DNA]</scope>
    <source>
        <strain evidence="3 4">12_1</strain>
    </source>
</reference>
<dbReference type="SUPFAM" id="SSF53756">
    <property type="entry name" value="UDP-Glycosyltransferase/glycogen phosphorylase"/>
    <property type="match status" value="1"/>
</dbReference>
<sequence length="463" mass="52869">MKILLPVYFHSAMGGLHLHIIASVRYLRKQGYEVTVVCKPGPFSEEIQSLGGEVIETDYTNQDVHRVIDEVLPQSFDVVYAHPFDSRQLGLAIAEAKNIPFVLVIHGMYHDEIAQYHERISKVIAVSETIGDYLIEHCPDVASKIEVIFNGVSDSFRPGAVREDPGRLTGMFISRIDADMLFNLDVFWDALQDDAVKRLPIDWVVVGDGTQRGKYEIRYADELKATSQTITWTGWLSQEALPIQMQQADFIIAPSRAAIEALAVGKPTIAAGSKGYHGLITPDTWKEAAKTNFGGIGSRYEGYQKGEIGRDIIRLTDPKVRKELGEFSSELANREFRDDKPQRQLEHLLQSVIREGTTPINMNASYPHVRYEQLHFHRSAQLLRGKLEKQNTKRERAIEERDEARKEVKRGEQNLIAINHSNRKKDQELEKLRAQLKERQEAYRRLLQQFNKEQAEAKQRPNE</sequence>